<protein>
    <submittedName>
        <fullName evidence="2">Uncharacterized protein</fullName>
    </submittedName>
</protein>
<evidence type="ECO:0000313" key="2">
    <source>
        <dbReference type="EMBL" id="VFK57454.1"/>
    </source>
</evidence>
<dbReference type="AlphaFoldDB" id="A0A450ZUH6"/>
<name>A0A450ZUH6_9GAMM</name>
<sequence length="103" mass="11895">MPIIALFIQSRQAVPIIALFIQSRQAVPIIALFIQSRQAVPIIALFIQSRQAVPIIGLFIPTRTSWNRNSSYQKKRRCHLDRRERSCALEIFTKAEDFSLRSK</sequence>
<reference evidence="2" key="1">
    <citation type="submission" date="2019-02" db="EMBL/GenBank/DDBJ databases">
        <authorList>
            <person name="Gruber-Vodicka R. H."/>
            <person name="Seah K. B. B."/>
        </authorList>
    </citation>
    <scope>NUCLEOTIDE SEQUENCE</scope>
    <source>
        <strain evidence="1">BECK_BY2</strain>
        <strain evidence="2">BECK_BY3</strain>
    </source>
</reference>
<gene>
    <name evidence="1" type="ORF">BECKTUN1418E_GA0071001_10295</name>
    <name evidence="2" type="ORF">BECKTUN1418F_GA0071002_11165</name>
</gene>
<proteinExistence type="predicted"/>
<evidence type="ECO:0000313" key="1">
    <source>
        <dbReference type="EMBL" id="VFK55406.1"/>
    </source>
</evidence>
<organism evidence="2">
    <name type="scientific">Candidatus Kentrum sp. TUN</name>
    <dbReference type="NCBI Taxonomy" id="2126343"/>
    <lineage>
        <taxon>Bacteria</taxon>
        <taxon>Pseudomonadati</taxon>
        <taxon>Pseudomonadota</taxon>
        <taxon>Gammaproteobacteria</taxon>
        <taxon>Candidatus Kentrum</taxon>
    </lineage>
</organism>
<accession>A0A450ZUH6</accession>
<dbReference type="EMBL" id="CAADFY010000116">
    <property type="protein sequence ID" value="VFK57454.1"/>
    <property type="molecule type" value="Genomic_DNA"/>
</dbReference>
<dbReference type="EMBL" id="CAADFV010000029">
    <property type="protein sequence ID" value="VFK55406.1"/>
    <property type="molecule type" value="Genomic_DNA"/>
</dbReference>